<dbReference type="Gene3D" id="3.40.50.300">
    <property type="entry name" value="P-loop containing nucleotide triphosphate hydrolases"/>
    <property type="match status" value="1"/>
</dbReference>
<dbReference type="Pfam" id="PF00400">
    <property type="entry name" value="WD40"/>
    <property type="match status" value="2"/>
</dbReference>
<dbReference type="SUPFAM" id="SSF50998">
    <property type="entry name" value="Quinoprotein alcohol dehydrogenase-like"/>
    <property type="match status" value="1"/>
</dbReference>
<feature type="repeat" description="WD" evidence="3">
    <location>
        <begin position="1003"/>
        <end position="1045"/>
    </location>
</feature>
<dbReference type="InterPro" id="IPR027417">
    <property type="entry name" value="P-loop_NTPase"/>
</dbReference>
<dbReference type="SMART" id="SM00320">
    <property type="entry name" value="WD40"/>
    <property type="match status" value="5"/>
</dbReference>
<dbReference type="PROSITE" id="PS50082">
    <property type="entry name" value="WD_REPEATS_2"/>
    <property type="match status" value="1"/>
</dbReference>
<dbReference type="Pfam" id="PF24883">
    <property type="entry name" value="NPHP3_N"/>
    <property type="match status" value="1"/>
</dbReference>
<dbReference type="InterPro" id="IPR057588">
    <property type="entry name" value="NWD1/2-like_WH"/>
</dbReference>
<dbReference type="InterPro" id="IPR007111">
    <property type="entry name" value="NACHT_NTPase"/>
</dbReference>
<dbReference type="EMBL" id="CAJPWZ010001312">
    <property type="protein sequence ID" value="CAG2212740.1"/>
    <property type="molecule type" value="Genomic_DNA"/>
</dbReference>
<feature type="domain" description="NACHT" evidence="5">
    <location>
        <begin position="487"/>
        <end position="615"/>
    </location>
</feature>
<feature type="region of interest" description="Disordered" evidence="4">
    <location>
        <begin position="10"/>
        <end position="89"/>
    </location>
</feature>
<protein>
    <recommendedName>
        <fullName evidence="5">NACHT domain-containing protein</fullName>
    </recommendedName>
</protein>
<comment type="caution">
    <text evidence="6">The sequence shown here is derived from an EMBL/GenBank/DDBJ whole genome shotgun (WGS) entry which is preliminary data.</text>
</comment>
<gene>
    <name evidence="6" type="ORF">MEDL_26690</name>
</gene>
<evidence type="ECO:0000313" key="6">
    <source>
        <dbReference type="EMBL" id="CAG2212740.1"/>
    </source>
</evidence>
<evidence type="ECO:0000256" key="2">
    <source>
        <dbReference type="ARBA" id="ARBA00022737"/>
    </source>
</evidence>
<dbReference type="Pfam" id="PF25469">
    <property type="entry name" value="WHD_NWD1"/>
    <property type="match status" value="1"/>
</dbReference>
<evidence type="ECO:0000313" key="7">
    <source>
        <dbReference type="Proteomes" id="UP000683360"/>
    </source>
</evidence>
<sequence>MYRKYLIELGCYGTKHGPSNQKKTTSDARESEPEVPAESTSTSHQQETKVAVKPTPPPLPKPPDVPDKKSDPASTKVKDDFKKRNMEDLDKLKKQADDLMKMIAESMTTLENSVKKDAVYQGYLNKEFTSPARIIRIFTSSTFTDTMHERNRMMETTFPRLKEYCQQRGFEFQIVDMRWGIRDEATNDHMTTEICLYELANCQKYSAGPNFLTLLSHKYGYRSLPRKILAEKYEKIIAYIDISDQQQLFSKWYVKDENYDPPKYILQPISTNLPEFLEQDDKEKQKAARKKWWEESDTMLDVLVTAAEKALPQEEAYKLKVSVTHTEVMSGLSSQDLGKKCLWLKRNITDIEEQKPSYQLSRFIECNGPDEKVKKVKTLLEDLKGDLTKKLPAENILSYNVSWQEKGLDPSIKEHSDYLDKITDDSERKLKQLIDDIIAADKKKKSDPVKDEIRQHLLFCQTKCADFKGKEDTLEAVHTYLKSDKKHPLVIHGESGSGKTSLMAMIAKKANEWFDGKATVVIRFLGTTPKSSNLFDLLCSLTSHIRTAKLLNHLNAKSFKEVELIFKQTLIATKGSDKTKISDPLIIILDSLDQLDPSYNARGMQWLPLLVNPNVKIIVSTLEEPKYEVFPNLKNRVPANGFIPVATIPRPDVKLILNHWLERIQRKLTPEQEDLLLKSYDQCPFPLYLNLCFREASQWTSYMDVSSIHLFQTVREAINGLFAKMESLHGYAFVSKTLGYLTAAKIGLTETELEDILACDDDVLNDVYVYWTPPIRRLPPLLLVRLRHDLQQYFVERGADGSTVIYWYHRQFIEAAKDRYCTEETSVTNLHTSLADYFLGTWANGNKKPYVNKSGESGLADRHVVTQPIKFGDTYNLRKLNNLPYHLTMSKRVGQLKDECLMNLPFINAKLECSSVRSLMEDYEIAKQMINDSQLNMIQQALLLSGDSILFNAKQFAPQMFLRLKNVKELQTFTDACKQTDVTYLCPDTELLVKVGGPLVYALGGHKSQVDWVDMKKDGKIAVTASSDDHSVGLWDVQDGKVIRIMERIVKDPNEVHFVADDSLILVYSSKSLIAVTELGEKKYTFSHEAMKSFCVCGKNKEVLVGFMKTRVVHLYDMRTGEKTDVINPKDGLTEGEKLKLKVSFGLFASGSDKYAICTDDDENAIWVVDLEKKQDYCSPRIRFPPTPAIADEDPDDLTIDASAVTRDGKYIVASNMYDNVPYLFDIKTFEICRKLSGDDSDTITKYKFSVDGKKMYGESSKTIVVIDLETGNRQKVLQHSNQIDCCVSNDATTFVTVSDDSVLRVWDTSKTTFSEEKLSDFGTSVQFFKLLANERYALMISSFGKDKKHRIMVVDTVEKKIVSQAESEAKSRDVLLLNDSKAIMCFTKDNKPHDLHLIDLNSMTENPVNNGKEFMVPTRGGKNVKFYSTETLKATHIMEIVDTSSVGRSYETNSDGTMVVLLTDDDKKIIVIDVEAKTIVKVLEAKDLKKDLRMDDDFCGAELLVPDNMSYIVFTAFTKDSTTAMYLWDLKEDKLKKELTDFDMHKKYKILKEEDSVDVCSFVLLDDDTIMSTHDDKLLRVWSTKNGSLLKRIIGHRSTSSKIYYTPESPYVLTYGHYQEQTLRIWDKKTYQQIASFKLDKELNSIEWCSDGLSFVSYSRDPTLIVRWTLEGSNVQKSSLSKYPATFKGNVSDSEVIPILDIKEVLVSLDDLDQEEQAPDTDTDEDDDEDDED</sequence>
<evidence type="ECO:0000256" key="4">
    <source>
        <dbReference type="SAM" id="MobiDB-lite"/>
    </source>
</evidence>
<feature type="region of interest" description="Disordered" evidence="4">
    <location>
        <begin position="1711"/>
        <end position="1734"/>
    </location>
</feature>
<dbReference type="InterPro" id="IPR052752">
    <property type="entry name" value="NACHT-WD_repeat"/>
</dbReference>
<dbReference type="InterPro" id="IPR001680">
    <property type="entry name" value="WD40_rpt"/>
</dbReference>
<dbReference type="SUPFAM" id="SSF52540">
    <property type="entry name" value="P-loop containing nucleoside triphosphate hydrolases"/>
    <property type="match status" value="1"/>
</dbReference>
<evidence type="ECO:0000256" key="1">
    <source>
        <dbReference type="ARBA" id="ARBA00022574"/>
    </source>
</evidence>
<dbReference type="InterPro" id="IPR011047">
    <property type="entry name" value="Quinoprotein_ADH-like_sf"/>
</dbReference>
<dbReference type="Gene3D" id="1.25.40.370">
    <property type="match status" value="1"/>
</dbReference>
<dbReference type="InterPro" id="IPR015943">
    <property type="entry name" value="WD40/YVTN_repeat-like_dom_sf"/>
</dbReference>
<dbReference type="SUPFAM" id="SSF82171">
    <property type="entry name" value="DPP6 N-terminal domain-like"/>
    <property type="match status" value="1"/>
</dbReference>
<dbReference type="CDD" id="cd00009">
    <property type="entry name" value="AAA"/>
    <property type="match status" value="1"/>
</dbReference>
<evidence type="ECO:0000259" key="5">
    <source>
        <dbReference type="PROSITE" id="PS50837"/>
    </source>
</evidence>
<dbReference type="SUPFAM" id="SSF50978">
    <property type="entry name" value="WD40 repeat-like"/>
    <property type="match status" value="1"/>
</dbReference>
<dbReference type="PANTHER" id="PTHR19871">
    <property type="entry name" value="BETA TRANSDUCIN-RELATED PROTEIN"/>
    <property type="match status" value="1"/>
</dbReference>
<dbReference type="Gene3D" id="2.130.10.10">
    <property type="entry name" value="YVTN repeat-like/Quinoprotein amine dehydrogenase"/>
    <property type="match status" value="3"/>
</dbReference>
<dbReference type="InterPro" id="IPR056884">
    <property type="entry name" value="NPHP3-like_N"/>
</dbReference>
<keyword evidence="1 3" id="KW-0853">WD repeat</keyword>
<dbReference type="PROSITE" id="PS00678">
    <property type="entry name" value="WD_REPEATS_1"/>
    <property type="match status" value="1"/>
</dbReference>
<reference evidence="6" key="1">
    <citation type="submission" date="2021-03" db="EMBL/GenBank/DDBJ databases">
        <authorList>
            <person name="Bekaert M."/>
        </authorList>
    </citation>
    <scope>NUCLEOTIDE SEQUENCE</scope>
</reference>
<proteinExistence type="predicted"/>
<name>A0A8S3S1B9_MYTED</name>
<dbReference type="PROSITE" id="PS50837">
    <property type="entry name" value="NACHT"/>
    <property type="match status" value="1"/>
</dbReference>
<feature type="compositionally biased region" description="Basic and acidic residues" evidence="4">
    <location>
        <begin position="64"/>
        <end position="89"/>
    </location>
</feature>
<dbReference type="SMART" id="SM00382">
    <property type="entry name" value="AAA"/>
    <property type="match status" value="1"/>
</dbReference>
<evidence type="ECO:0000256" key="3">
    <source>
        <dbReference type="PROSITE-ProRule" id="PRU00221"/>
    </source>
</evidence>
<dbReference type="InterPro" id="IPR019775">
    <property type="entry name" value="WD40_repeat_CS"/>
</dbReference>
<dbReference type="PANTHER" id="PTHR19871:SF14">
    <property type="entry name" value="DUF4062 DOMAIN-CONTAINING PROTEIN"/>
    <property type="match status" value="1"/>
</dbReference>
<accession>A0A8S3S1B9</accession>
<feature type="compositionally biased region" description="Pro residues" evidence="4">
    <location>
        <begin position="54"/>
        <end position="63"/>
    </location>
</feature>
<keyword evidence="2" id="KW-0677">Repeat</keyword>
<dbReference type="OrthoDB" id="2325716at2759"/>
<dbReference type="InterPro" id="IPR003593">
    <property type="entry name" value="AAA+_ATPase"/>
</dbReference>
<keyword evidence="7" id="KW-1185">Reference proteome</keyword>
<dbReference type="EMBL" id="CAJPWZ010001312">
    <property type="protein sequence ID" value="CAG2212739.1"/>
    <property type="molecule type" value="Genomic_DNA"/>
</dbReference>
<dbReference type="InterPro" id="IPR036322">
    <property type="entry name" value="WD40_repeat_dom_sf"/>
</dbReference>
<dbReference type="Proteomes" id="UP000683360">
    <property type="component" value="Unassembled WGS sequence"/>
</dbReference>
<organism evidence="6 7">
    <name type="scientific">Mytilus edulis</name>
    <name type="common">Blue mussel</name>
    <dbReference type="NCBI Taxonomy" id="6550"/>
    <lineage>
        <taxon>Eukaryota</taxon>
        <taxon>Metazoa</taxon>
        <taxon>Spiralia</taxon>
        <taxon>Lophotrochozoa</taxon>
        <taxon>Mollusca</taxon>
        <taxon>Bivalvia</taxon>
        <taxon>Autobranchia</taxon>
        <taxon>Pteriomorphia</taxon>
        <taxon>Mytilida</taxon>
        <taxon>Mytiloidea</taxon>
        <taxon>Mytilidae</taxon>
        <taxon>Mytilinae</taxon>
        <taxon>Mytilus</taxon>
    </lineage>
</organism>